<name>A0A2T0UMU5_9ACTN</name>
<sequence length="1192" mass="124176">MNRILVSRTRALGGTAAAAVGAALLAVPGAAAAQTADCAALGADPIAADIAAALETAQACDVEVRISEYASAYRTLYGTPEGLLHLVDTAEAVQDEEGLGHLDPTLQPADDVLRQTASPWPFALSLSGGQTLVETSGGRLGWDGAVPVPAYAGATAEYDGLAAGLDLSVTAGESSAELRFTVADAAAWESLATGLSLTSEGYATADEAGLYLSTGRDYDLIEMSTPFAVRDATGAVRKAVLEMDGGGGITVRLPEGDVGAEAFPLTVSTDWVYYRSAVNVWAAYSSASPDLGFHRGHAGLGLAYFEAAGETGDALAGPYCDGLAAAECTAAEAASYWTFFSPEPRWTVDSYDGYGLRFPVVSASFRVDAAEGAACVAPELRHAEYGGWSDAGWSGLPDDAPAASGACDGGAAVYDVSGTVAGEWSDNGWHAPLTLAMTGGDATARFDGGSARLDVYFDVESRKVAPRCTGTAASPEFRGTSDVPYGNYTASFWRPDLLGTEVSWTATVTDARTGTVLLATEPAAVGNGVQRGTVLTGLDDGAYKVAYRFESGDGGFEQTSECHYRIDTAKPDVIEFAAIPGTNYIGETATVEVTVADEGFPDGVNALSLTFDSEDSDPATTVRLEDGTTAVFDVDFDTTRTWVRAEVVDRAGNRSGSDSTFLGGTYSRNDYDGDGFQDLFAVRETDGNLVFYKGNGDGTVRAGASRGAGWGGMDIVMAGDLTGDGRDDLLARDNSTGTLYVYPGNGAGGLNARQSVGGGWNTMGSFTSAGDFNEDGLVDLVAVSKGNGRLYLYPGEGEGDGGFGSRTVMGTGFLDNDTVTTFGDFNGDGHDDLLTRETYGQYYHLYGGDGSGGLLDLYPNGYADTGLPGDAEERIGQFTGAGDFNGDGVTDLLLVDEPTGELRLRSFATESPRHTVADSVVGTGWNAMRLPSAETDWTYDYSGDNRSDITAKGPGPEYDWPYVYHGNGAGGFLGGAGWVTDGNLDGFDLVETAGDLNGDGRSDYLVRKASTGALYVYPDWWREEDRIKLGTGWNAMSAIVSGQDYNADGRIDIIASEKSSGNLWLYPGKGGGAFGARVLIGTGWGGMSLVTAVGDLDHDGQDDLISRRNSDGCLYFYAGRGTGKLANGVKIGCGWDVMNAVASVGDFNGDGHVDWVARHSNGSLYLYAGNGKGSYSSSKVIGTGWGGMDLIV</sequence>
<comment type="caution">
    <text evidence="3">The sequence shown here is derived from an EMBL/GenBank/DDBJ whole genome shotgun (WGS) entry which is preliminary data.</text>
</comment>
<proteinExistence type="predicted"/>
<evidence type="ECO:0000256" key="1">
    <source>
        <dbReference type="ARBA" id="ARBA00022729"/>
    </source>
</evidence>
<keyword evidence="4" id="KW-1185">Reference proteome</keyword>
<keyword evidence="1 2" id="KW-0732">Signal</keyword>
<dbReference type="Pfam" id="PF13517">
    <property type="entry name" value="FG-GAP_3"/>
    <property type="match status" value="3"/>
</dbReference>
<dbReference type="EMBL" id="PVTJ01000004">
    <property type="protein sequence ID" value="PRY59224.1"/>
    <property type="molecule type" value="Genomic_DNA"/>
</dbReference>
<evidence type="ECO:0000313" key="3">
    <source>
        <dbReference type="EMBL" id="PRY59224.1"/>
    </source>
</evidence>
<reference evidence="3 4" key="1">
    <citation type="submission" date="2018-03" db="EMBL/GenBank/DDBJ databases">
        <title>Genomic Encyclopedia of Type Strains, Phase III (KMG-III): the genomes of soil and plant-associated and newly described type strains.</title>
        <authorList>
            <person name="Whitman W."/>
        </authorList>
    </citation>
    <scope>NUCLEOTIDE SEQUENCE [LARGE SCALE GENOMIC DNA]</scope>
    <source>
        <strain evidence="3 4">CGMCC 4.7067</strain>
    </source>
</reference>
<evidence type="ECO:0000313" key="4">
    <source>
        <dbReference type="Proteomes" id="UP000238176"/>
    </source>
</evidence>
<dbReference type="InterPro" id="IPR028994">
    <property type="entry name" value="Integrin_alpha_N"/>
</dbReference>
<evidence type="ECO:0000256" key="2">
    <source>
        <dbReference type="SAM" id="SignalP"/>
    </source>
</evidence>
<dbReference type="Gene3D" id="2.130.10.130">
    <property type="entry name" value="Integrin alpha, N-terminal"/>
    <property type="match status" value="2"/>
</dbReference>
<feature type="chain" id="PRO_5039201525" evidence="2">
    <location>
        <begin position="33"/>
        <end position="1192"/>
    </location>
</feature>
<dbReference type="InterPro" id="IPR013517">
    <property type="entry name" value="FG-GAP"/>
</dbReference>
<dbReference type="InterPro" id="IPR006311">
    <property type="entry name" value="TAT_signal"/>
</dbReference>
<accession>A0A2T0UMU5</accession>
<dbReference type="RefSeq" id="WP_106364311.1">
    <property type="nucleotide sequence ID" value="NZ_PVTJ01000004.1"/>
</dbReference>
<dbReference type="PANTHER" id="PTHR44103:SF1">
    <property type="entry name" value="PROPROTEIN CONVERTASE P"/>
    <property type="match status" value="1"/>
</dbReference>
<dbReference type="Proteomes" id="UP000238176">
    <property type="component" value="Unassembled WGS sequence"/>
</dbReference>
<feature type="signal peptide" evidence="2">
    <location>
        <begin position="1"/>
        <end position="32"/>
    </location>
</feature>
<dbReference type="PROSITE" id="PS51318">
    <property type="entry name" value="TAT"/>
    <property type="match status" value="1"/>
</dbReference>
<dbReference type="PANTHER" id="PTHR44103">
    <property type="entry name" value="PROPROTEIN CONVERTASE P"/>
    <property type="match status" value="1"/>
</dbReference>
<gene>
    <name evidence="3" type="ORF">B0I28_104385</name>
</gene>
<dbReference type="SUPFAM" id="SSF69318">
    <property type="entry name" value="Integrin alpha N-terminal domain"/>
    <property type="match status" value="2"/>
</dbReference>
<organism evidence="3 4">
    <name type="scientific">Glycomyces artemisiae</name>
    <dbReference type="NCBI Taxonomy" id="1076443"/>
    <lineage>
        <taxon>Bacteria</taxon>
        <taxon>Bacillati</taxon>
        <taxon>Actinomycetota</taxon>
        <taxon>Actinomycetes</taxon>
        <taxon>Glycomycetales</taxon>
        <taxon>Glycomycetaceae</taxon>
        <taxon>Glycomyces</taxon>
    </lineage>
</organism>
<dbReference type="AlphaFoldDB" id="A0A2T0UMU5"/>
<protein>
    <submittedName>
        <fullName evidence="3">VCBS repeat protein</fullName>
    </submittedName>
</protein>
<dbReference type="OrthoDB" id="226690at2"/>